<reference evidence="1 2" key="1">
    <citation type="submission" date="2016-04" db="EMBL/GenBank/DDBJ databases">
        <title>Genome analysis of Thermosulfurimonas dismutans, the first thermophilic sulfur-disproportionating bacterium of the phylum Thermodesulfobacteria.</title>
        <authorList>
            <person name="Mardanov A.V."/>
            <person name="Beletsky A.V."/>
            <person name="Kadnikov V.V."/>
            <person name="Slobodkin A.I."/>
            <person name="Ravin N.V."/>
        </authorList>
    </citation>
    <scope>NUCLEOTIDE SEQUENCE [LARGE SCALE GENOMIC DNA]</scope>
    <source>
        <strain evidence="1 2">S95</strain>
    </source>
</reference>
<dbReference type="AlphaFoldDB" id="A0A179D3A8"/>
<sequence length="168" mass="19812">MKGFEHYFLIKSQEFDSACLKIRKFLDRYELLSYDRLEFDPRASRNGSDPAFKKVLEEIQARNREIIKGLLEEFSRKGYSRLEDLAEIPQGYLSKLFHTLAHLLDGFLGIDSYFYNLEEDSHWVSPKMEQELSRNPESFWLIKVCGFTSISETKFEILSPPSKRIKLE</sequence>
<dbReference type="EMBL" id="LWLG01000009">
    <property type="protein sequence ID" value="OAQ20545.1"/>
    <property type="molecule type" value="Genomic_DNA"/>
</dbReference>
<dbReference type="STRING" id="999894.TDIS_1314"/>
<gene>
    <name evidence="1" type="ORF">TDIS_1314</name>
</gene>
<protein>
    <submittedName>
        <fullName evidence="1">Uncharacterized protein</fullName>
    </submittedName>
</protein>
<organism evidence="1 2">
    <name type="scientific">Thermosulfurimonas dismutans</name>
    <dbReference type="NCBI Taxonomy" id="999894"/>
    <lineage>
        <taxon>Bacteria</taxon>
        <taxon>Pseudomonadati</taxon>
        <taxon>Thermodesulfobacteriota</taxon>
        <taxon>Thermodesulfobacteria</taxon>
        <taxon>Thermodesulfobacteriales</taxon>
        <taxon>Thermodesulfobacteriaceae</taxon>
        <taxon>Thermosulfurimonas</taxon>
    </lineage>
</organism>
<keyword evidence="2" id="KW-1185">Reference proteome</keyword>
<proteinExistence type="predicted"/>
<dbReference type="Proteomes" id="UP000078390">
    <property type="component" value="Unassembled WGS sequence"/>
</dbReference>
<name>A0A179D3A8_9BACT</name>
<evidence type="ECO:0000313" key="2">
    <source>
        <dbReference type="Proteomes" id="UP000078390"/>
    </source>
</evidence>
<comment type="caution">
    <text evidence="1">The sequence shown here is derived from an EMBL/GenBank/DDBJ whole genome shotgun (WGS) entry which is preliminary data.</text>
</comment>
<dbReference type="OrthoDB" id="5431915at2"/>
<dbReference type="RefSeq" id="WP_068670548.1">
    <property type="nucleotide sequence ID" value="NZ_LWLG01000009.1"/>
</dbReference>
<accession>A0A179D3A8</accession>
<evidence type="ECO:0000313" key="1">
    <source>
        <dbReference type="EMBL" id="OAQ20545.1"/>
    </source>
</evidence>